<dbReference type="InterPro" id="IPR028994">
    <property type="entry name" value="Integrin_alpha_N"/>
</dbReference>
<proteinExistence type="predicted"/>
<evidence type="ECO:0000313" key="3">
    <source>
        <dbReference type="EMBL" id="CAF3658822.1"/>
    </source>
</evidence>
<keyword evidence="1" id="KW-0732">Signal</keyword>
<accession>A0A817S311</accession>
<dbReference type="PANTHER" id="PTHR44103">
    <property type="entry name" value="PROPROTEIN CONVERTASE P"/>
    <property type="match status" value="1"/>
</dbReference>
<dbReference type="PANTHER" id="PTHR44103:SF1">
    <property type="entry name" value="PROPROTEIN CONVERTASE P"/>
    <property type="match status" value="1"/>
</dbReference>
<dbReference type="Proteomes" id="UP000663862">
    <property type="component" value="Unassembled WGS sequence"/>
</dbReference>
<evidence type="ECO:0000313" key="5">
    <source>
        <dbReference type="EMBL" id="CAF4497526.1"/>
    </source>
</evidence>
<evidence type="ECO:0000313" key="4">
    <source>
        <dbReference type="EMBL" id="CAF4358086.1"/>
    </source>
</evidence>
<evidence type="ECO:0000256" key="1">
    <source>
        <dbReference type="ARBA" id="ARBA00022729"/>
    </source>
</evidence>
<name>A0A817S311_9BILA</name>
<evidence type="ECO:0000313" key="2">
    <source>
        <dbReference type="EMBL" id="CAF3271390.1"/>
    </source>
</evidence>
<dbReference type="Proteomes" id="UP000663833">
    <property type="component" value="Unassembled WGS sequence"/>
</dbReference>
<gene>
    <name evidence="3" type="ORF">FME351_LOCUS24932</name>
    <name evidence="5" type="ORF">HFQ381_LOCUS27515</name>
    <name evidence="2" type="ORF">LUA448_LOCUS5980</name>
    <name evidence="4" type="ORF">TSG867_LOCUS10014</name>
</gene>
<reference evidence="2" key="1">
    <citation type="submission" date="2021-02" db="EMBL/GenBank/DDBJ databases">
        <authorList>
            <person name="Nowell W R."/>
        </authorList>
    </citation>
    <scope>NUCLEOTIDE SEQUENCE</scope>
</reference>
<comment type="caution">
    <text evidence="2">The sequence shown here is derived from an EMBL/GenBank/DDBJ whole genome shotgun (WGS) entry which is preliminary data.</text>
</comment>
<dbReference type="Pfam" id="PF13517">
    <property type="entry name" value="FG-GAP_3"/>
    <property type="match status" value="1"/>
</dbReference>
<dbReference type="EMBL" id="CAJOBQ010000451">
    <property type="protein sequence ID" value="CAF4358086.1"/>
    <property type="molecule type" value="Genomic_DNA"/>
</dbReference>
<dbReference type="EMBL" id="CAJOBO010003590">
    <property type="protein sequence ID" value="CAF4497526.1"/>
    <property type="molecule type" value="Genomic_DNA"/>
</dbReference>
<dbReference type="Gene3D" id="2.130.10.130">
    <property type="entry name" value="Integrin alpha, N-terminal"/>
    <property type="match status" value="1"/>
</dbReference>
<dbReference type="EMBL" id="CAJNYU010003300">
    <property type="protein sequence ID" value="CAF3658822.1"/>
    <property type="molecule type" value="Genomic_DNA"/>
</dbReference>
<dbReference type="SUPFAM" id="SSF69318">
    <property type="entry name" value="Integrin alpha N-terminal domain"/>
    <property type="match status" value="1"/>
</dbReference>
<evidence type="ECO:0000313" key="6">
    <source>
        <dbReference type="Proteomes" id="UP000663833"/>
    </source>
</evidence>
<organism evidence="2 6">
    <name type="scientific">Rotaria socialis</name>
    <dbReference type="NCBI Taxonomy" id="392032"/>
    <lineage>
        <taxon>Eukaryota</taxon>
        <taxon>Metazoa</taxon>
        <taxon>Spiralia</taxon>
        <taxon>Gnathifera</taxon>
        <taxon>Rotifera</taxon>
        <taxon>Eurotatoria</taxon>
        <taxon>Bdelloidea</taxon>
        <taxon>Philodinida</taxon>
        <taxon>Philodinidae</taxon>
        <taxon>Rotaria</taxon>
    </lineage>
</organism>
<dbReference type="Proteomes" id="UP000663851">
    <property type="component" value="Unassembled WGS sequence"/>
</dbReference>
<protein>
    <submittedName>
        <fullName evidence="2">Uncharacterized protein</fullName>
    </submittedName>
</protein>
<dbReference type="AlphaFoldDB" id="A0A817S311"/>
<dbReference type="EMBL" id="CAJNYD010000548">
    <property type="protein sequence ID" value="CAF3271390.1"/>
    <property type="molecule type" value="Genomic_DNA"/>
</dbReference>
<dbReference type="Proteomes" id="UP000663869">
    <property type="component" value="Unassembled WGS sequence"/>
</dbReference>
<sequence>MLEYYSIHGSFSFTRQTLYSTGSDPISMSASHFNNDNQLDIVVTSYFENSLDIIFGYENGSFTKTTTYITDSPSYSVTVNDINNDVRPDAVTIKFDDASLIVFIGSSDGSFEKQML</sequence>
<dbReference type="InterPro" id="IPR013517">
    <property type="entry name" value="FG-GAP"/>
</dbReference>